<feature type="domain" description="Histidine kinase" evidence="7">
    <location>
        <begin position="356"/>
        <end position="568"/>
    </location>
</feature>
<evidence type="ECO:0000313" key="10">
    <source>
        <dbReference type="Proteomes" id="UP000831113"/>
    </source>
</evidence>
<keyword evidence="5" id="KW-0418">Kinase</keyword>
<dbReference type="EC" id="2.7.13.3" evidence="2"/>
<dbReference type="CDD" id="cd00082">
    <property type="entry name" value="HisKA"/>
    <property type="match status" value="1"/>
</dbReference>
<evidence type="ECO:0000259" key="7">
    <source>
        <dbReference type="PROSITE" id="PS50109"/>
    </source>
</evidence>
<dbReference type="InterPro" id="IPR036097">
    <property type="entry name" value="HisK_dim/P_sf"/>
</dbReference>
<dbReference type="PROSITE" id="PS50109">
    <property type="entry name" value="HIS_KIN"/>
    <property type="match status" value="1"/>
</dbReference>
<dbReference type="PANTHER" id="PTHR43304:SF1">
    <property type="entry name" value="PAC DOMAIN-CONTAINING PROTEIN"/>
    <property type="match status" value="1"/>
</dbReference>
<dbReference type="InterPro" id="IPR052162">
    <property type="entry name" value="Sensor_kinase/Photoreceptor"/>
</dbReference>
<keyword evidence="9" id="KW-0547">Nucleotide-binding</keyword>
<evidence type="ECO:0000256" key="1">
    <source>
        <dbReference type="ARBA" id="ARBA00000085"/>
    </source>
</evidence>
<dbReference type="Pfam" id="PF24820">
    <property type="entry name" value="Diguanyl_cycl_sensor"/>
    <property type="match status" value="1"/>
</dbReference>
<dbReference type="InterPro" id="IPR005467">
    <property type="entry name" value="His_kinase_dom"/>
</dbReference>
<keyword evidence="4" id="KW-0808">Transferase</keyword>
<dbReference type="NCBIfam" id="TIGR00229">
    <property type="entry name" value="sensory_box"/>
    <property type="match status" value="1"/>
</dbReference>
<dbReference type="Pfam" id="PF08447">
    <property type="entry name" value="PAS_3"/>
    <property type="match status" value="1"/>
</dbReference>
<dbReference type="Gene3D" id="3.30.565.10">
    <property type="entry name" value="Histidine kinase-like ATPase, C-terminal domain"/>
    <property type="match status" value="1"/>
</dbReference>
<dbReference type="PRINTS" id="PR00344">
    <property type="entry name" value="BCTRLSENSOR"/>
</dbReference>
<dbReference type="SUPFAM" id="SSF55874">
    <property type="entry name" value="ATPase domain of HSP90 chaperone/DNA topoisomerase II/histidine kinase"/>
    <property type="match status" value="1"/>
</dbReference>
<dbReference type="SMART" id="SM00388">
    <property type="entry name" value="HisKA"/>
    <property type="match status" value="1"/>
</dbReference>
<dbReference type="Gene3D" id="3.30.450.20">
    <property type="entry name" value="PAS domain"/>
    <property type="match status" value="2"/>
</dbReference>
<dbReference type="InterPro" id="IPR036890">
    <property type="entry name" value="HATPase_C_sf"/>
</dbReference>
<sequence length="568" mass="64298">MAETDPPTLSDLARENEDLRHRLQEAEDLIDAVRTGSVDALAIQSPEGPRIFTLQGADESYRNLIEQMNEGAMLLNQDGTILYCNACLASWLECGLEQVIGHSFASFLPEMFQGYWATLLAQGWAGHGKGEVPLQTQDGSLRPLSLSMKVLTFNDASVVAAIATDLSAQREIRTIKALVTRQNMVIDRKNEELRVQESARLMMEQAAAEANRMLEGIPQIAWTADPEGVTTYFNRRWFDYTGQRDGPPWLYQWQYYQHPADIEAAAARWQECLLSGEIFEVEFRLRDSAGNYRWMLSRALPSRNEHGHIIEWIGTCTDIHEHKLDLERIDLAQRQLQENNAQLTRANVDLDNFIYTASHDLKAPITNIEGLLNALLLELPDTGETVRPIMNMMQDSVDRFKRTIEHLTAITKLQKENIQPEERTDLARLVEAVRLDLLPQIQECDAQVVVAVQNLPPLSFAEKNLRSIVYNLLSNAIKYRSPERVPQVFIRCHLAGEYAVLSVEDNGLGMHLTNETRLFGMFERLHDHVEGSGVGLYIVKKIVENAGGRIEVKSQLDVGSTFTVYLKK</sequence>
<organism evidence="9 10">
    <name type="scientific">Hymenobacter tibetensis</name>
    <dbReference type="NCBI Taxonomy" id="497967"/>
    <lineage>
        <taxon>Bacteria</taxon>
        <taxon>Pseudomonadati</taxon>
        <taxon>Bacteroidota</taxon>
        <taxon>Cytophagia</taxon>
        <taxon>Cytophagales</taxon>
        <taxon>Hymenobacteraceae</taxon>
        <taxon>Hymenobacter</taxon>
    </lineage>
</organism>
<feature type="domain" description="PAC" evidence="8">
    <location>
        <begin position="279"/>
        <end position="331"/>
    </location>
</feature>
<dbReference type="InterPro" id="IPR013655">
    <property type="entry name" value="PAS_fold_3"/>
</dbReference>
<evidence type="ECO:0000259" key="8">
    <source>
        <dbReference type="PROSITE" id="PS50113"/>
    </source>
</evidence>
<dbReference type="InterPro" id="IPR000700">
    <property type="entry name" value="PAS-assoc_C"/>
</dbReference>
<name>A0ABY4CWQ8_9BACT</name>
<feature type="coiled-coil region" evidence="6">
    <location>
        <begin position="9"/>
        <end position="36"/>
    </location>
</feature>
<dbReference type="SMART" id="SM00387">
    <property type="entry name" value="HATPase_c"/>
    <property type="match status" value="1"/>
</dbReference>
<accession>A0ABY4CWQ8</accession>
<evidence type="ECO:0000256" key="3">
    <source>
        <dbReference type="ARBA" id="ARBA00022553"/>
    </source>
</evidence>
<dbReference type="RefSeq" id="WP_243798256.1">
    <property type="nucleotide sequence ID" value="NZ_CP094669.1"/>
</dbReference>
<keyword evidence="9" id="KW-0067">ATP-binding</keyword>
<dbReference type="Proteomes" id="UP000831113">
    <property type="component" value="Chromosome"/>
</dbReference>
<evidence type="ECO:0000256" key="4">
    <source>
        <dbReference type="ARBA" id="ARBA00022679"/>
    </source>
</evidence>
<dbReference type="InterPro" id="IPR059127">
    <property type="entry name" value="Diguanyl_cycl_sensor_dom"/>
</dbReference>
<keyword evidence="10" id="KW-1185">Reference proteome</keyword>
<evidence type="ECO:0000256" key="5">
    <source>
        <dbReference type="ARBA" id="ARBA00022777"/>
    </source>
</evidence>
<keyword evidence="3" id="KW-0597">Phosphoprotein</keyword>
<dbReference type="GO" id="GO:0005524">
    <property type="term" value="F:ATP binding"/>
    <property type="evidence" value="ECO:0007669"/>
    <property type="project" value="UniProtKB-KW"/>
</dbReference>
<dbReference type="Gene3D" id="1.10.287.130">
    <property type="match status" value="1"/>
</dbReference>
<gene>
    <name evidence="9" type="ORF">MTX78_21630</name>
</gene>
<dbReference type="SUPFAM" id="SSF47384">
    <property type="entry name" value="Homodimeric domain of signal transducing histidine kinase"/>
    <property type="match status" value="1"/>
</dbReference>
<dbReference type="CDD" id="cd00130">
    <property type="entry name" value="PAS"/>
    <property type="match status" value="2"/>
</dbReference>
<keyword evidence="6" id="KW-0175">Coiled coil</keyword>
<dbReference type="Pfam" id="PF02518">
    <property type="entry name" value="HATPase_c"/>
    <property type="match status" value="1"/>
</dbReference>
<dbReference type="SMART" id="SM00086">
    <property type="entry name" value="PAC"/>
    <property type="match status" value="2"/>
</dbReference>
<dbReference type="InterPro" id="IPR000014">
    <property type="entry name" value="PAS"/>
</dbReference>
<dbReference type="SUPFAM" id="SSF55785">
    <property type="entry name" value="PYP-like sensor domain (PAS domain)"/>
    <property type="match status" value="2"/>
</dbReference>
<reference evidence="9 10" key="1">
    <citation type="submission" date="2022-03" db="EMBL/GenBank/DDBJ databases">
        <title>Hymenobactersp. isolated from the air.</title>
        <authorList>
            <person name="Won M."/>
            <person name="Kwon S.-W."/>
        </authorList>
    </citation>
    <scope>NUCLEOTIDE SEQUENCE [LARGE SCALE GENOMIC DNA]</scope>
    <source>
        <strain evidence="9 10">KACC 21982</strain>
    </source>
</reference>
<proteinExistence type="predicted"/>
<dbReference type="InterPro" id="IPR003661">
    <property type="entry name" value="HisK_dim/P_dom"/>
</dbReference>
<dbReference type="InterPro" id="IPR035965">
    <property type="entry name" value="PAS-like_dom_sf"/>
</dbReference>
<dbReference type="InterPro" id="IPR003594">
    <property type="entry name" value="HATPase_dom"/>
</dbReference>
<comment type="catalytic activity">
    <reaction evidence="1">
        <text>ATP + protein L-histidine = ADP + protein N-phospho-L-histidine.</text>
        <dbReference type="EC" id="2.7.13.3"/>
    </reaction>
</comment>
<dbReference type="EMBL" id="CP094669">
    <property type="protein sequence ID" value="UOG74706.1"/>
    <property type="molecule type" value="Genomic_DNA"/>
</dbReference>
<dbReference type="Pfam" id="PF00512">
    <property type="entry name" value="HisKA"/>
    <property type="match status" value="1"/>
</dbReference>
<dbReference type="SMART" id="SM00091">
    <property type="entry name" value="PAS"/>
    <property type="match status" value="2"/>
</dbReference>
<evidence type="ECO:0000256" key="6">
    <source>
        <dbReference type="SAM" id="Coils"/>
    </source>
</evidence>
<dbReference type="InterPro" id="IPR004358">
    <property type="entry name" value="Sig_transdc_His_kin-like_C"/>
</dbReference>
<evidence type="ECO:0000256" key="2">
    <source>
        <dbReference type="ARBA" id="ARBA00012438"/>
    </source>
</evidence>
<evidence type="ECO:0000313" key="9">
    <source>
        <dbReference type="EMBL" id="UOG74706.1"/>
    </source>
</evidence>
<dbReference type="PANTHER" id="PTHR43304">
    <property type="entry name" value="PHYTOCHROME-LIKE PROTEIN CPH1"/>
    <property type="match status" value="1"/>
</dbReference>
<dbReference type="PROSITE" id="PS50113">
    <property type="entry name" value="PAC"/>
    <property type="match status" value="1"/>
</dbReference>
<protein>
    <recommendedName>
        <fullName evidence="2">histidine kinase</fullName>
        <ecNumber evidence="2">2.7.13.3</ecNumber>
    </recommendedName>
</protein>
<dbReference type="InterPro" id="IPR001610">
    <property type="entry name" value="PAC"/>
</dbReference>